<protein>
    <submittedName>
        <fullName evidence="1">Acetyltransferase (GNAT) family protein</fullName>
    </submittedName>
</protein>
<dbReference type="Proteomes" id="UP000199518">
    <property type="component" value="Unassembled WGS sequence"/>
</dbReference>
<dbReference type="GO" id="GO:0016740">
    <property type="term" value="F:transferase activity"/>
    <property type="evidence" value="ECO:0007669"/>
    <property type="project" value="UniProtKB-KW"/>
</dbReference>
<dbReference type="AlphaFoldDB" id="A0A1I3NPW8"/>
<name>A0A1I3NPW8_9PLAN</name>
<organism evidence="1 2">
    <name type="scientific">Planctomicrobium piriforme</name>
    <dbReference type="NCBI Taxonomy" id="1576369"/>
    <lineage>
        <taxon>Bacteria</taxon>
        <taxon>Pseudomonadati</taxon>
        <taxon>Planctomycetota</taxon>
        <taxon>Planctomycetia</taxon>
        <taxon>Planctomycetales</taxon>
        <taxon>Planctomycetaceae</taxon>
        <taxon>Planctomicrobium</taxon>
    </lineage>
</organism>
<sequence length="246" mass="27463">MHSHWFLPVKFPLAWSEFRKLPRHPAYRFEYRRGHLQITGRPEYAHCTLPTSSTGENAPSPNGSIRILKWNEFDSRARCDELFKLFAAATARTLPYSILTPARREQAAVDLIGEALDGYDGPIIPTASQIAVDAATGNLVAAILMTLVAPGSWTDFTDPNWAQTPPADPIASRWGQPHLTWVFVSPDRQRRGLGQQLLTNARLALETLGYPALASTFLLGDHGSMLWHWKQGFELLPGLRSLSPRL</sequence>
<dbReference type="EMBL" id="FOQD01000015">
    <property type="protein sequence ID" value="SFJ11305.1"/>
    <property type="molecule type" value="Genomic_DNA"/>
</dbReference>
<proteinExistence type="predicted"/>
<dbReference type="Gene3D" id="3.40.630.30">
    <property type="match status" value="1"/>
</dbReference>
<dbReference type="STRING" id="1576369.SAMN05421753_115163"/>
<keyword evidence="1" id="KW-0808">Transferase</keyword>
<dbReference type="SUPFAM" id="SSF55729">
    <property type="entry name" value="Acyl-CoA N-acyltransferases (Nat)"/>
    <property type="match status" value="1"/>
</dbReference>
<accession>A0A1I3NPW8</accession>
<gene>
    <name evidence="1" type="ORF">SAMN05421753_115163</name>
</gene>
<dbReference type="InterPro" id="IPR016181">
    <property type="entry name" value="Acyl_CoA_acyltransferase"/>
</dbReference>
<evidence type="ECO:0000313" key="1">
    <source>
        <dbReference type="EMBL" id="SFJ11305.1"/>
    </source>
</evidence>
<keyword evidence="2" id="KW-1185">Reference proteome</keyword>
<reference evidence="2" key="1">
    <citation type="submission" date="2016-10" db="EMBL/GenBank/DDBJ databases">
        <authorList>
            <person name="Varghese N."/>
            <person name="Submissions S."/>
        </authorList>
    </citation>
    <scope>NUCLEOTIDE SEQUENCE [LARGE SCALE GENOMIC DNA]</scope>
    <source>
        <strain evidence="2">DSM 26348</strain>
    </source>
</reference>
<dbReference type="CDD" id="cd04301">
    <property type="entry name" value="NAT_SF"/>
    <property type="match status" value="1"/>
</dbReference>
<evidence type="ECO:0000313" key="2">
    <source>
        <dbReference type="Proteomes" id="UP000199518"/>
    </source>
</evidence>